<dbReference type="GO" id="GO:0008233">
    <property type="term" value="F:peptidase activity"/>
    <property type="evidence" value="ECO:0007669"/>
    <property type="project" value="TreeGrafter"/>
</dbReference>
<dbReference type="InterPro" id="IPR001466">
    <property type="entry name" value="Beta-lactam-related"/>
</dbReference>
<dbReference type="EMBL" id="ADBJ01000004">
    <property type="protein sequence ID" value="EFA85838.1"/>
    <property type="molecule type" value="Genomic_DNA"/>
</dbReference>
<dbReference type="InParanoid" id="D3AY11"/>
<proteinExistence type="predicted"/>
<feature type="compositionally biased region" description="Acidic residues" evidence="1">
    <location>
        <begin position="248"/>
        <end position="287"/>
    </location>
</feature>
<dbReference type="GeneID" id="31356599"/>
<dbReference type="Pfam" id="PF00144">
    <property type="entry name" value="Beta-lactamase"/>
    <property type="match status" value="1"/>
</dbReference>
<evidence type="ECO:0000313" key="4">
    <source>
        <dbReference type="Proteomes" id="UP000001396"/>
    </source>
</evidence>
<dbReference type="Proteomes" id="UP000001396">
    <property type="component" value="Unassembled WGS sequence"/>
</dbReference>
<feature type="domain" description="Beta-lactamase-related" evidence="2">
    <location>
        <begin position="414"/>
        <end position="736"/>
    </location>
</feature>
<dbReference type="Gene3D" id="3.40.710.10">
    <property type="entry name" value="DD-peptidase/beta-lactamase superfamily"/>
    <property type="match status" value="1"/>
</dbReference>
<name>D3AY11_HETP5</name>
<dbReference type="InterPro" id="IPR019351">
    <property type="entry name" value="DUF2039"/>
</dbReference>
<keyword evidence="4" id="KW-1185">Reference proteome</keyword>
<dbReference type="PANTHER" id="PTHR46520:SF1">
    <property type="entry name" value="SERINE BETA-LACTAMASE-LIKE PROTEIN LACTB, MITOCHONDRIAL"/>
    <property type="match status" value="1"/>
</dbReference>
<dbReference type="STRING" id="670386.D3AY11"/>
<dbReference type="PANTHER" id="PTHR46520">
    <property type="entry name" value="SERINE BETA-LACTAMASE-LIKE PROTEIN LACTB, MITOCHONDRIAL"/>
    <property type="match status" value="1"/>
</dbReference>
<dbReference type="Pfam" id="PF10217">
    <property type="entry name" value="DUF2039"/>
    <property type="match status" value="1"/>
</dbReference>
<dbReference type="SUPFAM" id="SSF56601">
    <property type="entry name" value="beta-lactamase/transpeptidase-like"/>
    <property type="match status" value="1"/>
</dbReference>
<dbReference type="AlphaFoldDB" id="D3AY11"/>
<gene>
    <name evidence="3" type="ORF">PPL_01069</name>
</gene>
<feature type="compositionally biased region" description="Basic and acidic residues" evidence="1">
    <location>
        <begin position="142"/>
        <end position="166"/>
    </location>
</feature>
<protein>
    <recommendedName>
        <fullName evidence="2">Beta-lactamase-related domain-containing protein</fullName>
    </recommendedName>
</protein>
<accession>D3AY11</accession>
<dbReference type="InterPro" id="IPR012338">
    <property type="entry name" value="Beta-lactam/transpept-like"/>
</dbReference>
<feature type="compositionally biased region" description="Acidic residues" evidence="1">
    <location>
        <begin position="167"/>
        <end position="184"/>
    </location>
</feature>
<evidence type="ECO:0000256" key="1">
    <source>
        <dbReference type="SAM" id="MobiDB-lite"/>
    </source>
</evidence>
<dbReference type="GO" id="GO:0019216">
    <property type="term" value="P:regulation of lipid metabolic process"/>
    <property type="evidence" value="ECO:0007669"/>
    <property type="project" value="TreeGrafter"/>
</dbReference>
<dbReference type="RefSeq" id="XP_020437944.1">
    <property type="nucleotide sequence ID" value="XM_020572086.1"/>
</dbReference>
<comment type="caution">
    <text evidence="3">The sequence shown here is derived from an EMBL/GenBank/DDBJ whole genome shotgun (WGS) entry which is preliminary data.</text>
</comment>
<feature type="region of interest" description="Disordered" evidence="1">
    <location>
        <begin position="241"/>
        <end position="287"/>
    </location>
</feature>
<evidence type="ECO:0000313" key="3">
    <source>
        <dbReference type="EMBL" id="EFA85838.1"/>
    </source>
</evidence>
<dbReference type="GO" id="GO:0005739">
    <property type="term" value="C:mitochondrion"/>
    <property type="evidence" value="ECO:0007669"/>
    <property type="project" value="TreeGrafter"/>
</dbReference>
<feature type="region of interest" description="Disordered" evidence="1">
    <location>
        <begin position="142"/>
        <end position="184"/>
    </location>
</feature>
<sequence length="758" mass="86311">MGGGNKAPTSVQVQRTAFIHNPKSKKTAHILSLPNEGLCYTCHETIEWRKRYRRYKPLTVAARCCRCGEKSVKRAYHEICDECAVDLGVCAKCQKVKEIIAERTDKKKEIEEQNQIRESLKYMTESDRRTFFRLAEKNDMSPAELKRKEKEQKKRERALAVKREMNSDDEDFDEDEFDDSDDDTQADKLKKLQISKDKKQDEPKKALVYVEYDEDEDDEEEEASEVLYKKLKEKYKLDQLKSQKTQIESDDDEEEDDEEVEEEEEEEEEDEEEEDEDEDEEDQDEEEDIDNYYEYLKMYNLLKFKKTLISSSLLTIGILSNGENKEKINNYFDSIRNKSSLVTYCLDAPTSDNNNKLGGSVIPDFPVWASTLMSGDCSKISPIEKRVAGQVASKELIAWKEQNLVPGVTACVMVRGFSDIENGIHVTEATKMRIASISKSLTSAAVGILVDDNKLDLDTPISQYEGDESKHRFPVNPHHPEKPLTARYLSSHLGGIRHYREPRGPTSEYFSVEKYETDDYSSSNNSARKKLKHPLEIFSTDPWVEPKEKSEPGHSFNYSTFGFTLLGTVIERIAKQDYVSFMKSRVFEKCGMNGISADYHDRIIPNRSKQYDLDCSGKSSQLLNAEFTNSSYKWAGGGFVATSKDICKFGTGLLAGYLVKRQTLDTMFTPQTLKSGKQTKYGIGWFITPNPIIPNPTDSLGDKVIYHTGAAVGGTTILVMLPVQGVVVSILANRQEIRDVTTIGIKIANIFSEHYQCT</sequence>
<dbReference type="GO" id="GO:0006508">
    <property type="term" value="P:proteolysis"/>
    <property type="evidence" value="ECO:0007669"/>
    <property type="project" value="TreeGrafter"/>
</dbReference>
<organism evidence="3 4">
    <name type="scientific">Heterostelium pallidum (strain ATCC 26659 / Pp 5 / PN500)</name>
    <name type="common">Cellular slime mold</name>
    <name type="synonym">Polysphondylium pallidum</name>
    <dbReference type="NCBI Taxonomy" id="670386"/>
    <lineage>
        <taxon>Eukaryota</taxon>
        <taxon>Amoebozoa</taxon>
        <taxon>Evosea</taxon>
        <taxon>Eumycetozoa</taxon>
        <taxon>Dictyostelia</taxon>
        <taxon>Acytosteliales</taxon>
        <taxon>Acytosteliaceae</taxon>
        <taxon>Heterostelium</taxon>
    </lineage>
</organism>
<dbReference type="InterPro" id="IPR052794">
    <property type="entry name" value="Mito_Ser_Protease_LACTB"/>
</dbReference>
<reference evidence="3 4" key="1">
    <citation type="journal article" date="2011" name="Genome Res.">
        <title>Phylogeny-wide analysis of social amoeba genomes highlights ancient origins for complex intercellular communication.</title>
        <authorList>
            <person name="Heidel A.J."/>
            <person name="Lawal H.M."/>
            <person name="Felder M."/>
            <person name="Schilde C."/>
            <person name="Helps N.R."/>
            <person name="Tunggal B."/>
            <person name="Rivero F."/>
            <person name="John U."/>
            <person name="Schleicher M."/>
            <person name="Eichinger L."/>
            <person name="Platzer M."/>
            <person name="Noegel A.A."/>
            <person name="Schaap P."/>
            <person name="Gloeckner G."/>
        </authorList>
    </citation>
    <scope>NUCLEOTIDE SEQUENCE [LARGE SCALE GENOMIC DNA]</scope>
    <source>
        <strain evidence="4">ATCC 26659 / Pp 5 / PN500</strain>
    </source>
</reference>
<evidence type="ECO:0000259" key="2">
    <source>
        <dbReference type="Pfam" id="PF00144"/>
    </source>
</evidence>